<evidence type="ECO:0000313" key="2">
    <source>
        <dbReference type="EMBL" id="DAF44665.1"/>
    </source>
</evidence>
<keyword evidence="1" id="KW-1133">Transmembrane helix</keyword>
<dbReference type="EMBL" id="BK032511">
    <property type="protein sequence ID" value="DAF44665.1"/>
    <property type="molecule type" value="Genomic_DNA"/>
</dbReference>
<reference evidence="2" key="1">
    <citation type="journal article" date="2021" name="Proc. Natl. Acad. Sci. U.S.A.">
        <title>A Catalog of Tens of Thousands of Viruses from Human Metagenomes Reveals Hidden Associations with Chronic Diseases.</title>
        <authorList>
            <person name="Tisza M.J."/>
            <person name="Buck C.B."/>
        </authorList>
    </citation>
    <scope>NUCLEOTIDE SEQUENCE</scope>
    <source>
        <strain evidence="2">Ct8Lf7</strain>
    </source>
</reference>
<keyword evidence="1" id="KW-0472">Membrane</keyword>
<proteinExistence type="predicted"/>
<keyword evidence="1" id="KW-0812">Transmembrane</keyword>
<feature type="transmembrane region" description="Helical" evidence="1">
    <location>
        <begin position="12"/>
        <end position="32"/>
    </location>
</feature>
<evidence type="ECO:0000256" key="1">
    <source>
        <dbReference type="SAM" id="Phobius"/>
    </source>
</evidence>
<accession>A0A8S5S156</accession>
<sequence>MRFIIFINKNGIQHIFYVGTSMSFASLIIRSFPSSLLMGVGFP</sequence>
<name>A0A8S5S156_9CAUD</name>
<protein>
    <submittedName>
        <fullName evidence="2">Uncharacterized protein</fullName>
    </submittedName>
</protein>
<organism evidence="2">
    <name type="scientific">Podoviridae sp. ct8Lf7</name>
    <dbReference type="NCBI Taxonomy" id="2827723"/>
    <lineage>
        <taxon>Viruses</taxon>
        <taxon>Duplodnaviria</taxon>
        <taxon>Heunggongvirae</taxon>
        <taxon>Uroviricota</taxon>
        <taxon>Caudoviricetes</taxon>
    </lineage>
</organism>